<proteinExistence type="predicted"/>
<reference evidence="3 4" key="1">
    <citation type="submission" date="2024-05" db="EMBL/GenBank/DDBJ databases">
        <authorList>
            <person name="Wallberg A."/>
        </authorList>
    </citation>
    <scope>NUCLEOTIDE SEQUENCE [LARGE SCALE GENOMIC DNA]</scope>
</reference>
<dbReference type="SUPFAM" id="SSF47459">
    <property type="entry name" value="HLH, helix-loop-helix DNA-binding domain"/>
    <property type="match status" value="1"/>
</dbReference>
<evidence type="ECO:0000313" key="3">
    <source>
        <dbReference type="EMBL" id="CAL4190902.1"/>
    </source>
</evidence>
<organism evidence="3 4">
    <name type="scientific">Meganyctiphanes norvegica</name>
    <name type="common">Northern krill</name>
    <name type="synonym">Thysanopoda norvegica</name>
    <dbReference type="NCBI Taxonomy" id="48144"/>
    <lineage>
        <taxon>Eukaryota</taxon>
        <taxon>Metazoa</taxon>
        <taxon>Ecdysozoa</taxon>
        <taxon>Arthropoda</taxon>
        <taxon>Crustacea</taxon>
        <taxon>Multicrustacea</taxon>
        <taxon>Malacostraca</taxon>
        <taxon>Eumalacostraca</taxon>
        <taxon>Eucarida</taxon>
        <taxon>Euphausiacea</taxon>
        <taxon>Euphausiidae</taxon>
        <taxon>Meganyctiphanes</taxon>
    </lineage>
</organism>
<feature type="compositionally biased region" description="Low complexity" evidence="1">
    <location>
        <begin position="123"/>
        <end position="155"/>
    </location>
</feature>
<dbReference type="InterPro" id="IPR011598">
    <property type="entry name" value="bHLH_dom"/>
</dbReference>
<feature type="region of interest" description="Disordered" evidence="1">
    <location>
        <begin position="115"/>
        <end position="164"/>
    </location>
</feature>
<dbReference type="PROSITE" id="PS50888">
    <property type="entry name" value="BHLH"/>
    <property type="match status" value="1"/>
</dbReference>
<name>A0AAV2SHZ1_MEGNR</name>
<gene>
    <name evidence="3" type="ORF">MNOR_LOCUS36536</name>
</gene>
<evidence type="ECO:0000313" key="4">
    <source>
        <dbReference type="Proteomes" id="UP001497623"/>
    </source>
</evidence>
<sequence>MRSSIAVMRRRNIQAAAAPVVRKYRRLRRRRCLRMEYKKLRSLLPGSPQTTPQLNKKVGVVDAAYEYICELQTALLAKFSAKGVPADLVGVLSSDRVTSASDIQALAVHLIQTGQVPQKPDHQQQQSSRPTSPSISSSPARSPQTQPPATAVTQTDIDDKKPGISLLNWRDIQNKC</sequence>
<evidence type="ECO:0000256" key="1">
    <source>
        <dbReference type="SAM" id="MobiDB-lite"/>
    </source>
</evidence>
<keyword evidence="4" id="KW-1185">Reference proteome</keyword>
<dbReference type="InterPro" id="IPR036638">
    <property type="entry name" value="HLH_DNA-bd_sf"/>
</dbReference>
<protein>
    <recommendedName>
        <fullName evidence="2">BHLH domain-containing protein</fullName>
    </recommendedName>
</protein>
<feature type="domain" description="BHLH" evidence="2">
    <location>
        <begin position="17"/>
        <end position="71"/>
    </location>
</feature>
<dbReference type="Gene3D" id="4.10.280.10">
    <property type="entry name" value="Helix-loop-helix DNA-binding domain"/>
    <property type="match status" value="1"/>
</dbReference>
<dbReference type="EMBL" id="CAXKWB010067372">
    <property type="protein sequence ID" value="CAL4190902.1"/>
    <property type="molecule type" value="Genomic_DNA"/>
</dbReference>
<comment type="caution">
    <text evidence="3">The sequence shown here is derived from an EMBL/GenBank/DDBJ whole genome shotgun (WGS) entry which is preliminary data.</text>
</comment>
<dbReference type="GO" id="GO:0046983">
    <property type="term" value="F:protein dimerization activity"/>
    <property type="evidence" value="ECO:0007669"/>
    <property type="project" value="InterPro"/>
</dbReference>
<accession>A0AAV2SHZ1</accession>
<dbReference type="Proteomes" id="UP001497623">
    <property type="component" value="Unassembled WGS sequence"/>
</dbReference>
<dbReference type="AlphaFoldDB" id="A0AAV2SHZ1"/>
<evidence type="ECO:0000259" key="2">
    <source>
        <dbReference type="PROSITE" id="PS50888"/>
    </source>
</evidence>